<dbReference type="Pfam" id="PF04892">
    <property type="entry name" value="VanZ"/>
    <property type="match status" value="1"/>
</dbReference>
<feature type="domain" description="VanZ-like" evidence="2">
    <location>
        <begin position="60"/>
        <end position="166"/>
    </location>
</feature>
<feature type="transmembrane region" description="Helical" evidence="1">
    <location>
        <begin position="12"/>
        <end position="31"/>
    </location>
</feature>
<feature type="transmembrane region" description="Helical" evidence="1">
    <location>
        <begin position="153"/>
        <end position="172"/>
    </location>
</feature>
<dbReference type="EMBL" id="CP074405">
    <property type="protein sequence ID" value="QVI62432.1"/>
    <property type="molecule type" value="Genomic_DNA"/>
</dbReference>
<keyword evidence="1" id="KW-0812">Transmembrane</keyword>
<accession>A0ABX8D8Q0</accession>
<sequence length="194" mass="19977">MRYYLEAFAGRFVVLDVLMAFAVLGVVVLGVRDVRSGGTWSSFLLRVAPRAVFVVLAVATGFATLTPLGTGEGRAVDLVPLRSALAAGVSSTTWAQVAGNLALLSWLGLLLPVVSSRLATVPRTTAVVAATSAAVEAAQYVLGLGRYSTVDDVLLNTLGGAVAAVVGVHLLAPRLRRGRDGRVRAPGGVVAEPS</sequence>
<evidence type="ECO:0000259" key="2">
    <source>
        <dbReference type="Pfam" id="PF04892"/>
    </source>
</evidence>
<evidence type="ECO:0000313" key="3">
    <source>
        <dbReference type="EMBL" id="QVI62432.1"/>
    </source>
</evidence>
<organism evidence="3 4">
    <name type="scientific">Cellulomonas wangleii</name>
    <dbReference type="NCBI Taxonomy" id="2816956"/>
    <lineage>
        <taxon>Bacteria</taxon>
        <taxon>Bacillati</taxon>
        <taxon>Actinomycetota</taxon>
        <taxon>Actinomycetes</taxon>
        <taxon>Micrococcales</taxon>
        <taxon>Cellulomonadaceae</taxon>
        <taxon>Cellulomonas</taxon>
    </lineage>
</organism>
<feature type="transmembrane region" description="Helical" evidence="1">
    <location>
        <begin position="43"/>
        <end position="65"/>
    </location>
</feature>
<dbReference type="PANTHER" id="PTHR36834">
    <property type="entry name" value="MEMBRANE PROTEIN-RELATED"/>
    <property type="match status" value="1"/>
</dbReference>
<keyword evidence="4" id="KW-1185">Reference proteome</keyword>
<dbReference type="InterPro" id="IPR053150">
    <property type="entry name" value="Teicoplanin_resist-assoc"/>
</dbReference>
<dbReference type="Proteomes" id="UP000677804">
    <property type="component" value="Chromosome"/>
</dbReference>
<proteinExistence type="predicted"/>
<feature type="transmembrane region" description="Helical" evidence="1">
    <location>
        <begin position="85"/>
        <end position="114"/>
    </location>
</feature>
<reference evidence="3 4" key="1">
    <citation type="submission" date="2021-05" db="EMBL/GenBank/DDBJ databases">
        <title>Novel species in genus Cellulomonas.</title>
        <authorList>
            <person name="Zhang G."/>
        </authorList>
    </citation>
    <scope>NUCLEOTIDE SEQUENCE [LARGE SCALE GENOMIC DNA]</scope>
    <source>
        <strain evidence="4">zg-ZUI222</strain>
    </source>
</reference>
<evidence type="ECO:0000313" key="4">
    <source>
        <dbReference type="Proteomes" id="UP000677804"/>
    </source>
</evidence>
<name>A0ABX8D8Q0_9CELL</name>
<gene>
    <name evidence="3" type="ORF">KG103_00255</name>
</gene>
<keyword evidence="1" id="KW-1133">Transmembrane helix</keyword>
<dbReference type="RefSeq" id="WP_207340092.1">
    <property type="nucleotide sequence ID" value="NZ_CP074405.1"/>
</dbReference>
<dbReference type="InterPro" id="IPR006976">
    <property type="entry name" value="VanZ-like"/>
</dbReference>
<evidence type="ECO:0000256" key="1">
    <source>
        <dbReference type="SAM" id="Phobius"/>
    </source>
</evidence>
<protein>
    <submittedName>
        <fullName evidence="3">VanZ family protein</fullName>
    </submittedName>
</protein>
<keyword evidence="1" id="KW-0472">Membrane</keyword>
<dbReference type="PANTHER" id="PTHR36834:SF1">
    <property type="entry name" value="INTEGRAL MEMBRANE PROTEIN"/>
    <property type="match status" value="1"/>
</dbReference>